<dbReference type="Pfam" id="PF00528">
    <property type="entry name" value="BPD_transp_1"/>
    <property type="match status" value="1"/>
</dbReference>
<dbReference type="InterPro" id="IPR000515">
    <property type="entry name" value="MetI-like"/>
</dbReference>
<feature type="transmembrane region" description="Helical" evidence="6">
    <location>
        <begin position="78"/>
        <end position="105"/>
    </location>
</feature>
<evidence type="ECO:0000256" key="5">
    <source>
        <dbReference type="ARBA" id="ARBA00023136"/>
    </source>
</evidence>
<keyword evidence="3 6" id="KW-0812">Transmembrane</keyword>
<dbReference type="PANTHER" id="PTHR30177">
    <property type="entry name" value="GLYCINE BETAINE/L-PROLINE TRANSPORT SYSTEM PERMEASE PROTEIN PROW"/>
    <property type="match status" value="1"/>
</dbReference>
<name>A0A839A497_9LACT</name>
<evidence type="ECO:0000256" key="1">
    <source>
        <dbReference type="ARBA" id="ARBA00004141"/>
    </source>
</evidence>
<accession>A0A839A497</accession>
<dbReference type="Proteomes" id="UP000571018">
    <property type="component" value="Unassembled WGS sequence"/>
</dbReference>
<evidence type="ECO:0000259" key="7">
    <source>
        <dbReference type="PROSITE" id="PS50928"/>
    </source>
</evidence>
<keyword evidence="4 6" id="KW-1133">Transmembrane helix</keyword>
<sequence length="222" mass="23928">MRQQIRIGGNCLLKQIIEYFQTDASEFTGYLVQHIKLSLIALIIAICIGIPLGYFSYRNKKVGEVLTTSSQLLRIIPSLAVLFILIPIIGVGELPALIALTFLAIPPIIMNTILGFNEIPAITLEVARGIGMNQKQLRNRIEFPLAAPYILNGIKLALVEIIASATLATYIGAGGLGTLIFTGLGLYRMDLLVIGGGTVALLSLLSMALMDLLIEKVGENHG</sequence>
<dbReference type="PROSITE" id="PS50928">
    <property type="entry name" value="ABC_TM1"/>
    <property type="match status" value="1"/>
</dbReference>
<evidence type="ECO:0000313" key="9">
    <source>
        <dbReference type="Proteomes" id="UP000571018"/>
    </source>
</evidence>
<organism evidence="8 9">
    <name type="scientific">Ruoffia halotolerans</name>
    <dbReference type="NCBI Taxonomy" id="2748684"/>
    <lineage>
        <taxon>Bacteria</taxon>
        <taxon>Bacillati</taxon>
        <taxon>Bacillota</taxon>
        <taxon>Bacilli</taxon>
        <taxon>Lactobacillales</taxon>
        <taxon>Aerococcaceae</taxon>
        <taxon>Ruoffia</taxon>
    </lineage>
</organism>
<dbReference type="InterPro" id="IPR051204">
    <property type="entry name" value="ABC_transp_perm/SBD"/>
</dbReference>
<keyword evidence="2 6" id="KW-0813">Transport</keyword>
<evidence type="ECO:0000313" key="8">
    <source>
        <dbReference type="EMBL" id="MBA5728465.1"/>
    </source>
</evidence>
<dbReference type="GO" id="GO:0055085">
    <property type="term" value="P:transmembrane transport"/>
    <property type="evidence" value="ECO:0007669"/>
    <property type="project" value="InterPro"/>
</dbReference>
<reference evidence="8 9" key="1">
    <citation type="submission" date="2020-06" db="EMBL/GenBank/DDBJ databases">
        <title>Reclassification of Facklamia ignava, Facklamia soureckii and Facklami tabacinasalis as Falseniella iganva gen. nov., comb. nov., Hutsoniella ignava gen. nov., comb. nov., and Ruoffia tabacinasalis gen. nov., comb. nov and description of Ruoffia haltotolerans sp. nov., isolated from hypersaline Inland Sea of Qatar.</title>
        <authorList>
            <person name="Fotedar R."/>
            <person name="Sankaranarayanan K."/>
            <person name="Lawson P."/>
            <person name="Caldwell M."/>
            <person name="Zeyara A."/>
            <person name="Al Malki A."/>
            <person name="Ali M."/>
        </authorList>
    </citation>
    <scope>NUCLEOTIDE SEQUENCE [LARGE SCALE GENOMIC DNA]</scope>
    <source>
        <strain evidence="8 9">INB8</strain>
    </source>
</reference>
<evidence type="ECO:0000256" key="6">
    <source>
        <dbReference type="RuleBase" id="RU363032"/>
    </source>
</evidence>
<comment type="caution">
    <text evidence="8">The sequence shown here is derived from an EMBL/GenBank/DDBJ whole genome shotgun (WGS) entry which is preliminary data.</text>
</comment>
<dbReference type="PANTHER" id="PTHR30177:SF4">
    <property type="entry name" value="OSMOPROTECTANT IMPORT PERMEASE PROTEIN OSMW"/>
    <property type="match status" value="1"/>
</dbReference>
<dbReference type="EMBL" id="JACAOA010000003">
    <property type="protein sequence ID" value="MBA5728465.1"/>
    <property type="molecule type" value="Genomic_DNA"/>
</dbReference>
<keyword evidence="5 6" id="KW-0472">Membrane</keyword>
<comment type="subcellular location">
    <subcellularLocation>
        <location evidence="6">Cell membrane</location>
        <topology evidence="6">Multi-pass membrane protein</topology>
    </subcellularLocation>
    <subcellularLocation>
        <location evidence="1">Membrane</location>
        <topology evidence="1">Multi-pass membrane protein</topology>
    </subcellularLocation>
</comment>
<dbReference type="InterPro" id="IPR035906">
    <property type="entry name" value="MetI-like_sf"/>
</dbReference>
<dbReference type="CDD" id="cd06261">
    <property type="entry name" value="TM_PBP2"/>
    <property type="match status" value="1"/>
</dbReference>
<dbReference type="AlphaFoldDB" id="A0A839A497"/>
<dbReference type="GO" id="GO:0005886">
    <property type="term" value="C:plasma membrane"/>
    <property type="evidence" value="ECO:0007669"/>
    <property type="project" value="UniProtKB-SubCell"/>
</dbReference>
<feature type="transmembrane region" description="Helical" evidence="6">
    <location>
        <begin position="37"/>
        <end position="57"/>
    </location>
</feature>
<evidence type="ECO:0000256" key="2">
    <source>
        <dbReference type="ARBA" id="ARBA00022448"/>
    </source>
</evidence>
<keyword evidence="9" id="KW-1185">Reference proteome</keyword>
<evidence type="ECO:0000256" key="3">
    <source>
        <dbReference type="ARBA" id="ARBA00022692"/>
    </source>
</evidence>
<proteinExistence type="inferred from homology"/>
<feature type="domain" description="ABC transmembrane type-1" evidence="7">
    <location>
        <begin position="31"/>
        <end position="214"/>
    </location>
</feature>
<dbReference type="SUPFAM" id="SSF161098">
    <property type="entry name" value="MetI-like"/>
    <property type="match status" value="1"/>
</dbReference>
<feature type="transmembrane region" description="Helical" evidence="6">
    <location>
        <begin position="191"/>
        <end position="214"/>
    </location>
</feature>
<dbReference type="GO" id="GO:0031460">
    <property type="term" value="P:glycine betaine transport"/>
    <property type="evidence" value="ECO:0007669"/>
    <property type="project" value="TreeGrafter"/>
</dbReference>
<comment type="similarity">
    <text evidence="6">Belongs to the binding-protein-dependent transport system permease family.</text>
</comment>
<feature type="transmembrane region" description="Helical" evidence="6">
    <location>
        <begin position="161"/>
        <end position="184"/>
    </location>
</feature>
<gene>
    <name evidence="8" type="ORF">HW423_01510</name>
</gene>
<dbReference type="Gene3D" id="1.10.3720.10">
    <property type="entry name" value="MetI-like"/>
    <property type="match status" value="1"/>
</dbReference>
<protein>
    <submittedName>
        <fullName evidence="8">ABC transporter permease</fullName>
    </submittedName>
</protein>
<evidence type="ECO:0000256" key="4">
    <source>
        <dbReference type="ARBA" id="ARBA00022989"/>
    </source>
</evidence>